<feature type="active site" description="Proton acceptor" evidence="9">
    <location>
        <position position="333"/>
    </location>
</feature>
<feature type="domain" description="Carbohydrate kinase PfkB" evidence="12">
    <location>
        <begin position="71"/>
        <end position="372"/>
    </location>
</feature>
<dbReference type="GO" id="GO:0006166">
    <property type="term" value="P:purine ribonucleoside salvage"/>
    <property type="evidence" value="ECO:0007669"/>
    <property type="project" value="UniProtKB-KW"/>
</dbReference>
<sequence length="378" mass="42603">MYLSFSRITIFRFIFVIVLQLVKQMMQRMGNANVPKCPEGIILGCGNSLLDMRVEVSPEFLKKWNLEENNAIIACDEHIPMFQELLDNYDITYTPGGATQNSLRVCQWILNEPNRVVFFGCIGDDRYGNILKEKVRQTGLRAYYQVKKNQKTGTCAALITNQHRSLCAHLAAANSFTIDHLEQPENRALIETAQYFYISGFFLTVCPAAVISIARHASENNKVFATNLAAPFILKDFRNEFLEILPYVDILFGNEREGRAFADANNYNTHDLQQICVKIAAFPKVNEKRQRIVILTQGPDPTFVYQNGSNAVAEYPVIKLKHEEIVDTNGAGDAFVGGFLSQYIQKKSIAESVKCGHYAAAAIIRQEGCTFPSTCLYH</sequence>
<dbReference type="PRINTS" id="PR00989">
    <property type="entry name" value="ADENOKINASE"/>
</dbReference>
<evidence type="ECO:0000313" key="13">
    <source>
        <dbReference type="Proteomes" id="UP000095285"/>
    </source>
</evidence>
<keyword evidence="13" id="KW-1185">Reference proteome</keyword>
<dbReference type="Pfam" id="PF00294">
    <property type="entry name" value="PfkB"/>
    <property type="match status" value="1"/>
</dbReference>
<comment type="catalytic activity">
    <reaction evidence="10">
        <text>adenosine + ATP = AMP + ADP + H(+)</text>
        <dbReference type="Rhea" id="RHEA:20824"/>
        <dbReference type="ChEBI" id="CHEBI:15378"/>
        <dbReference type="ChEBI" id="CHEBI:16335"/>
        <dbReference type="ChEBI" id="CHEBI:30616"/>
        <dbReference type="ChEBI" id="CHEBI:456215"/>
        <dbReference type="ChEBI" id="CHEBI:456216"/>
        <dbReference type="EC" id="2.7.1.20"/>
    </reaction>
</comment>
<dbReference type="InterPro" id="IPR002173">
    <property type="entry name" value="Carboh/pur_kinase_PfkB_CS"/>
</dbReference>
<dbReference type="EC" id="2.7.1.20" evidence="3 10"/>
<dbReference type="WBParaSite" id="EN70_2511">
    <property type="protein sequence ID" value="EN70_2511"/>
    <property type="gene ID" value="EN70_2511"/>
</dbReference>
<comment type="subcellular location">
    <subcellularLocation>
        <location evidence="10">Nucleus</location>
    </subcellularLocation>
</comment>
<comment type="subunit">
    <text evidence="10">Monomer.</text>
</comment>
<evidence type="ECO:0000256" key="5">
    <source>
        <dbReference type="ARBA" id="ARBA00022726"/>
    </source>
</evidence>
<dbReference type="GO" id="GO:0005634">
    <property type="term" value="C:nucleus"/>
    <property type="evidence" value="ECO:0007669"/>
    <property type="project" value="UniProtKB-SubCell"/>
</dbReference>
<comment type="function">
    <text evidence="10">ATP dependent phosphorylation of adenosine and other related nucleoside analogs to monophosphate derivatives.</text>
</comment>
<evidence type="ECO:0000256" key="4">
    <source>
        <dbReference type="ARBA" id="ARBA00022679"/>
    </source>
</evidence>
<dbReference type="UniPathway" id="UPA00588">
    <property type="reaction ID" value="UER00659"/>
</dbReference>
<evidence type="ECO:0000256" key="6">
    <source>
        <dbReference type="ARBA" id="ARBA00022741"/>
    </source>
</evidence>
<evidence type="ECO:0000313" key="14">
    <source>
        <dbReference type="WBParaSite" id="EN70_2511"/>
    </source>
</evidence>
<dbReference type="GO" id="GO:0005829">
    <property type="term" value="C:cytosol"/>
    <property type="evidence" value="ECO:0007669"/>
    <property type="project" value="TreeGrafter"/>
</dbReference>
<dbReference type="PANTHER" id="PTHR45769:SF3">
    <property type="entry name" value="ADENOSINE KINASE"/>
    <property type="match status" value="1"/>
</dbReference>
<dbReference type="GO" id="GO:0005524">
    <property type="term" value="F:ATP binding"/>
    <property type="evidence" value="ECO:0007669"/>
    <property type="project" value="UniProtKB-UniRule"/>
</dbReference>
<evidence type="ECO:0000256" key="7">
    <source>
        <dbReference type="ARBA" id="ARBA00022777"/>
    </source>
</evidence>
<dbReference type="InterPro" id="IPR029056">
    <property type="entry name" value="Ribokinase-like"/>
</dbReference>
<evidence type="ECO:0000259" key="12">
    <source>
        <dbReference type="Pfam" id="PF00294"/>
    </source>
</evidence>
<dbReference type="GO" id="GO:0044209">
    <property type="term" value="P:AMP salvage"/>
    <property type="evidence" value="ECO:0007669"/>
    <property type="project" value="UniProtKB-UniRule"/>
</dbReference>
<name>A0A1I7VH75_LOALO</name>
<dbReference type="GO" id="GO:0006144">
    <property type="term" value="P:purine nucleobase metabolic process"/>
    <property type="evidence" value="ECO:0007669"/>
    <property type="project" value="TreeGrafter"/>
</dbReference>
<keyword evidence="10" id="KW-0460">Magnesium</keyword>
<proteinExistence type="inferred from homology"/>
<keyword evidence="11" id="KW-0812">Transmembrane</keyword>
<dbReference type="Gene3D" id="3.40.1190.20">
    <property type="match status" value="1"/>
</dbReference>
<dbReference type="InterPro" id="IPR011611">
    <property type="entry name" value="PfkB_dom"/>
</dbReference>
<dbReference type="SUPFAM" id="SSF53613">
    <property type="entry name" value="Ribokinase-like"/>
    <property type="match status" value="1"/>
</dbReference>
<evidence type="ECO:0000256" key="1">
    <source>
        <dbReference type="ARBA" id="ARBA00004801"/>
    </source>
</evidence>
<evidence type="ECO:0000256" key="3">
    <source>
        <dbReference type="ARBA" id="ARBA00012119"/>
    </source>
</evidence>
<evidence type="ECO:0000256" key="8">
    <source>
        <dbReference type="ARBA" id="ARBA00022840"/>
    </source>
</evidence>
<keyword evidence="5 10" id="KW-0660">Purine salvage</keyword>
<keyword evidence="6 10" id="KW-0547">Nucleotide-binding</keyword>
<keyword evidence="4 10" id="KW-0808">Transferase</keyword>
<evidence type="ECO:0000256" key="11">
    <source>
        <dbReference type="SAM" id="Phobius"/>
    </source>
</evidence>
<organism evidence="13 14">
    <name type="scientific">Loa loa</name>
    <name type="common">Eye worm</name>
    <name type="synonym">Filaria loa</name>
    <dbReference type="NCBI Taxonomy" id="7209"/>
    <lineage>
        <taxon>Eukaryota</taxon>
        <taxon>Metazoa</taxon>
        <taxon>Ecdysozoa</taxon>
        <taxon>Nematoda</taxon>
        <taxon>Chromadorea</taxon>
        <taxon>Rhabditida</taxon>
        <taxon>Spirurina</taxon>
        <taxon>Spiruromorpha</taxon>
        <taxon>Filarioidea</taxon>
        <taxon>Onchocercidae</taxon>
        <taxon>Loa</taxon>
    </lineage>
</organism>
<feature type="transmembrane region" description="Helical" evidence="11">
    <location>
        <begin position="6"/>
        <end position="22"/>
    </location>
</feature>
<keyword evidence="7 10" id="KW-0418">Kinase</keyword>
<dbReference type="CDD" id="cd01168">
    <property type="entry name" value="adenosine_kinase"/>
    <property type="match status" value="1"/>
</dbReference>
<evidence type="ECO:0000256" key="10">
    <source>
        <dbReference type="RuleBase" id="RU368116"/>
    </source>
</evidence>
<keyword evidence="11" id="KW-0472">Membrane</keyword>
<dbReference type="PANTHER" id="PTHR45769">
    <property type="entry name" value="ADENOSINE KINASE"/>
    <property type="match status" value="1"/>
</dbReference>
<keyword evidence="8 10" id="KW-0067">ATP-binding</keyword>
<reference evidence="14" key="2">
    <citation type="submission" date="2016-11" db="UniProtKB">
        <authorList>
            <consortium name="WormBaseParasite"/>
        </authorList>
    </citation>
    <scope>IDENTIFICATION</scope>
</reference>
<dbReference type="eggNOG" id="KOG2854">
    <property type="taxonomic scope" value="Eukaryota"/>
</dbReference>
<keyword evidence="10" id="KW-0539">Nucleus</keyword>
<evidence type="ECO:0000256" key="2">
    <source>
        <dbReference type="ARBA" id="ARBA00010688"/>
    </source>
</evidence>
<dbReference type="InterPro" id="IPR001805">
    <property type="entry name" value="Adenokinase"/>
</dbReference>
<dbReference type="PROSITE" id="PS00584">
    <property type="entry name" value="PFKB_KINASES_2"/>
    <property type="match status" value="1"/>
</dbReference>
<dbReference type="GO" id="GO:0004001">
    <property type="term" value="F:adenosine kinase activity"/>
    <property type="evidence" value="ECO:0007669"/>
    <property type="project" value="UniProtKB-UniRule"/>
</dbReference>
<accession>A0A1I7VH75</accession>
<dbReference type="Proteomes" id="UP000095285">
    <property type="component" value="Unassembled WGS sequence"/>
</dbReference>
<keyword evidence="11" id="KW-1133">Transmembrane helix</keyword>
<dbReference type="STRING" id="7209.A0A1I7VH75"/>
<protein>
    <recommendedName>
        <fullName evidence="3 10">Adenosine kinase</fullName>
        <shortName evidence="10">AK</shortName>
        <ecNumber evidence="3 10">2.7.1.20</ecNumber>
    </recommendedName>
    <alternativeName>
        <fullName evidence="10">Adenosine 5'-phosphotransferase</fullName>
    </alternativeName>
</protein>
<reference evidence="13" key="1">
    <citation type="submission" date="2012-04" db="EMBL/GenBank/DDBJ databases">
        <title>The Genome Sequence of Loa loa.</title>
        <authorList>
            <consortium name="The Broad Institute Genome Sequencing Platform"/>
            <consortium name="Broad Institute Genome Sequencing Center for Infectious Disease"/>
            <person name="Nutman T.B."/>
            <person name="Fink D.L."/>
            <person name="Russ C."/>
            <person name="Young S."/>
            <person name="Zeng Q."/>
            <person name="Gargeya S."/>
            <person name="Alvarado L."/>
            <person name="Berlin A."/>
            <person name="Chapman S.B."/>
            <person name="Chen Z."/>
            <person name="Freedman E."/>
            <person name="Gellesch M."/>
            <person name="Goldberg J."/>
            <person name="Griggs A."/>
            <person name="Gujja S."/>
            <person name="Heilman E.R."/>
            <person name="Heiman D."/>
            <person name="Howarth C."/>
            <person name="Mehta T."/>
            <person name="Neiman D."/>
            <person name="Pearson M."/>
            <person name="Roberts A."/>
            <person name="Saif S."/>
            <person name="Shea T."/>
            <person name="Shenoy N."/>
            <person name="Sisk P."/>
            <person name="Stolte C."/>
            <person name="Sykes S."/>
            <person name="White J."/>
            <person name="Yandava C."/>
            <person name="Haas B."/>
            <person name="Henn M.R."/>
            <person name="Nusbaum C."/>
            <person name="Birren B."/>
        </authorList>
    </citation>
    <scope>NUCLEOTIDE SEQUENCE [LARGE SCALE GENOMIC DNA]</scope>
</reference>
<evidence type="ECO:0000256" key="9">
    <source>
        <dbReference type="PIRSR" id="PIRSR601805-1"/>
    </source>
</evidence>
<comment type="cofactor">
    <cofactor evidence="10">
        <name>Mg(2+)</name>
        <dbReference type="ChEBI" id="CHEBI:18420"/>
    </cofactor>
    <text evidence="10">Binds 3 Mg(2+) ions per subunit.</text>
</comment>
<dbReference type="FunFam" id="3.40.1190.20:FF:000014">
    <property type="entry name" value="ADO1p Adenosine kinase"/>
    <property type="match status" value="1"/>
</dbReference>
<dbReference type="AlphaFoldDB" id="A0A1I7VH75"/>
<comment type="pathway">
    <text evidence="1 10">Purine metabolism; AMP biosynthesis via salvage pathway; AMP from adenosine: step 1/1.</text>
</comment>
<dbReference type="Gene3D" id="3.30.1110.10">
    <property type="match status" value="1"/>
</dbReference>
<feature type="transmembrane region" description="Helical" evidence="11">
    <location>
        <begin position="195"/>
        <end position="214"/>
    </location>
</feature>
<comment type="similarity">
    <text evidence="2 10">Belongs to the carbohydrate kinase PfkB family.</text>
</comment>